<reference evidence="11 12" key="1">
    <citation type="submission" date="2021-02" db="EMBL/GenBank/DDBJ databases">
        <title>Safari Cat Assemblies.</title>
        <authorList>
            <person name="Bredemeyer K.R."/>
            <person name="Murphy W.J."/>
        </authorList>
    </citation>
    <scope>NUCLEOTIDE SEQUENCE [LARGE SCALE GENOMIC DNA]</scope>
</reference>
<dbReference type="Gene3D" id="3.30.390.30">
    <property type="match status" value="1"/>
</dbReference>
<keyword evidence="6" id="KW-0560">Oxidoreductase</keyword>
<feature type="region of interest" description="Disordered" evidence="8">
    <location>
        <begin position="293"/>
        <end position="317"/>
    </location>
</feature>
<name>A0ABI7YIT5_FELCA</name>
<comment type="similarity">
    <text evidence="2">Belongs to the class-I pyridine nucleotide-disulfide oxidoreductase family. PYROXD1 subfamily.</text>
</comment>
<organism evidence="11 12">
    <name type="scientific">Felis catus</name>
    <name type="common">Cat</name>
    <name type="synonym">Felis silvestris catus</name>
    <dbReference type="NCBI Taxonomy" id="9685"/>
    <lineage>
        <taxon>Eukaryota</taxon>
        <taxon>Metazoa</taxon>
        <taxon>Chordata</taxon>
        <taxon>Craniata</taxon>
        <taxon>Vertebrata</taxon>
        <taxon>Euteleostomi</taxon>
        <taxon>Mammalia</taxon>
        <taxon>Eutheria</taxon>
        <taxon>Laurasiatheria</taxon>
        <taxon>Carnivora</taxon>
        <taxon>Feliformia</taxon>
        <taxon>Felidae</taxon>
        <taxon>Felinae</taxon>
        <taxon>Felis</taxon>
    </lineage>
</organism>
<evidence type="ECO:0000259" key="10">
    <source>
        <dbReference type="Pfam" id="PF18267"/>
    </source>
</evidence>
<evidence type="ECO:0000256" key="4">
    <source>
        <dbReference type="ARBA" id="ARBA00022630"/>
    </source>
</evidence>
<dbReference type="InterPro" id="IPR023753">
    <property type="entry name" value="FAD/NAD-binding_dom"/>
</dbReference>
<evidence type="ECO:0000256" key="3">
    <source>
        <dbReference type="ARBA" id="ARBA00018240"/>
    </source>
</evidence>
<dbReference type="InterPro" id="IPR036188">
    <property type="entry name" value="FAD/NAD-bd_sf"/>
</dbReference>
<keyword evidence="5" id="KW-0274">FAD</keyword>
<keyword evidence="4" id="KW-0285">Flavoprotein</keyword>
<feature type="domain" description="FAD/NAD(P)-binding" evidence="9">
    <location>
        <begin position="96"/>
        <end position="302"/>
    </location>
</feature>
<dbReference type="PANTHER" id="PTHR43429:SF2">
    <property type="entry name" value="PYRIDINE NUCLEOTIDE-DISULFIDE OXIDOREDUCTASE DOMAIN-CONTAINING PROTEIN 1"/>
    <property type="match status" value="1"/>
</dbReference>
<keyword evidence="12" id="KW-1185">Reference proteome</keyword>
<evidence type="ECO:0000256" key="6">
    <source>
        <dbReference type="ARBA" id="ARBA00023002"/>
    </source>
</evidence>
<evidence type="ECO:0000256" key="7">
    <source>
        <dbReference type="ARBA" id="ARBA00045921"/>
    </source>
</evidence>
<dbReference type="InterPro" id="IPR016156">
    <property type="entry name" value="FAD/NAD-linked_Rdtase_dimer_sf"/>
</dbReference>
<dbReference type="PRINTS" id="PR00368">
    <property type="entry name" value="FADPNR"/>
</dbReference>
<evidence type="ECO:0000259" key="9">
    <source>
        <dbReference type="Pfam" id="PF07992"/>
    </source>
</evidence>
<protein>
    <recommendedName>
        <fullName evidence="3">Pyridine nucleotide-disulfide oxidoreductase domain-containing protein 1</fullName>
    </recommendedName>
</protein>
<dbReference type="PRINTS" id="PR00411">
    <property type="entry name" value="PNDRDTASEI"/>
</dbReference>
<dbReference type="PANTHER" id="PTHR43429">
    <property type="entry name" value="PYRIDINE NUCLEOTIDE-DISULFIDE OXIDOREDUCTASE DOMAIN-CONTAINING"/>
    <property type="match status" value="1"/>
</dbReference>
<evidence type="ECO:0000256" key="1">
    <source>
        <dbReference type="ARBA" id="ARBA00001974"/>
    </source>
</evidence>
<dbReference type="Gene3D" id="3.50.50.60">
    <property type="entry name" value="FAD/NAD(P)-binding domain"/>
    <property type="match status" value="3"/>
</dbReference>
<evidence type="ECO:0000256" key="8">
    <source>
        <dbReference type="SAM" id="MobiDB-lite"/>
    </source>
</evidence>
<evidence type="ECO:0000313" key="11">
    <source>
        <dbReference type="Ensembl" id="ENSFCTP00005034723.1"/>
    </source>
</evidence>
<dbReference type="GeneTree" id="ENSGT00390000014894"/>
<dbReference type="Pfam" id="PF18267">
    <property type="entry name" value="Rubredoxin_C"/>
    <property type="match status" value="1"/>
</dbReference>
<dbReference type="InterPro" id="IPR050260">
    <property type="entry name" value="FAD-bd_OxRdtase"/>
</dbReference>
<dbReference type="Ensembl" id="ENSFCTT00005048111.1">
    <property type="protein sequence ID" value="ENSFCTP00005034723.1"/>
    <property type="gene ID" value="ENSFCTG00005016655.1"/>
</dbReference>
<gene>
    <name evidence="11" type="primary">PYROXD1</name>
</gene>
<dbReference type="InterPro" id="IPR041575">
    <property type="entry name" value="Rubredoxin_C"/>
</dbReference>
<reference evidence="11" key="2">
    <citation type="submission" date="2025-08" db="UniProtKB">
        <authorList>
            <consortium name="Ensembl"/>
        </authorList>
    </citation>
    <scope>IDENTIFICATION</scope>
    <source>
        <strain evidence="11">breed Abyssinian</strain>
    </source>
</reference>
<dbReference type="Proteomes" id="UP000823872">
    <property type="component" value="Chromosome B4"/>
</dbReference>
<evidence type="ECO:0000256" key="5">
    <source>
        <dbReference type="ARBA" id="ARBA00022827"/>
    </source>
</evidence>
<feature type="domain" description="NADH-rubredoxin oxidoreductase C-terminal" evidence="10">
    <location>
        <begin position="499"/>
        <end position="564"/>
    </location>
</feature>
<feature type="domain" description="FAD/NAD(P)-binding" evidence="9">
    <location>
        <begin position="383"/>
        <end position="469"/>
    </location>
</feature>
<evidence type="ECO:0000313" key="12">
    <source>
        <dbReference type="Proteomes" id="UP000823872"/>
    </source>
</evidence>
<feature type="compositionally biased region" description="Basic and acidic residues" evidence="8">
    <location>
        <begin position="297"/>
        <end position="307"/>
    </location>
</feature>
<comment type="cofactor">
    <cofactor evidence="1">
        <name>FAD</name>
        <dbReference type="ChEBI" id="CHEBI:57692"/>
    </cofactor>
</comment>
<dbReference type="Pfam" id="PF07992">
    <property type="entry name" value="Pyr_redox_2"/>
    <property type="match status" value="2"/>
</dbReference>
<evidence type="ECO:0000256" key="2">
    <source>
        <dbReference type="ARBA" id="ARBA00008147"/>
    </source>
</evidence>
<comment type="function">
    <text evidence="7">Probable FAD-dependent oxidoreductase; involved in the cellular oxidative stress response. Required for normal sarcomere structure and muscle fiber integrity.</text>
</comment>
<accession>A0ABI7YIT5</accession>
<dbReference type="SUPFAM" id="SSF51905">
    <property type="entry name" value="FAD/NAD(P)-binding domain"/>
    <property type="match status" value="2"/>
</dbReference>
<proteinExistence type="inferred from homology"/>
<reference evidence="11" key="3">
    <citation type="submission" date="2025-09" db="UniProtKB">
        <authorList>
            <consortium name="Ensembl"/>
        </authorList>
    </citation>
    <scope>IDENTIFICATION</scope>
    <source>
        <strain evidence="11">breed Abyssinian</strain>
    </source>
</reference>
<sequence>MNTATRCADSKTKPWNQRHVFLPRKRGSKRVREDTKCELLGTRSSESQDQAPAPEVAAQLDFRSLGKNPCGSPTGCQKTARSQIMEAARPPSTAGKFVVVGGGIAGVTCAEQLAIHFPSEDILLVTASPVIKAVTNFKQVSKVLEEFDVEEQPNTMLENRFPNIKVIESEVKQLKSKEHCILTGDGSQHVYKKLCLCAGAKPKLICEGNPYVLGIRDTDSAQEFQKQLTKAKRIMIIGNGGIALELVYEIEGCEVIWAIKDKAIGNTFFDAGAAEFLTSKLIAEKPEAKIAHKRTRYTTEERKKEAQTKGSAGNMGSALGPDWHEGLNLKGTKEFSHKIHIETMCEVKKIYLQEEFRISRKKSLPFPRDHHNQPVTTDKEVWPVYVELTSEKIYGCDFIVSATGVTPNTEPFLCGNNFDLGEDGGLKVDDHMHTSLSDIYAAGDICTASWQPSPVWQQMRLWTQARQMGWYAAKCMAAATLGQSTDMDFSFELFAHVTKFFNYKVVLLGKYNAQGLGSDHELMLRCTKGQEYVKVVMQNGRMMGAVLIGETDLEETFENLILNQMDLSSYGEDLLDPNIDLEDYFD</sequence>